<organism evidence="2 3">
    <name type="scientific">Vespula pensylvanica</name>
    <name type="common">Western yellow jacket</name>
    <name type="synonym">Wasp</name>
    <dbReference type="NCBI Taxonomy" id="30213"/>
    <lineage>
        <taxon>Eukaryota</taxon>
        <taxon>Metazoa</taxon>
        <taxon>Ecdysozoa</taxon>
        <taxon>Arthropoda</taxon>
        <taxon>Hexapoda</taxon>
        <taxon>Insecta</taxon>
        <taxon>Pterygota</taxon>
        <taxon>Neoptera</taxon>
        <taxon>Endopterygota</taxon>
        <taxon>Hymenoptera</taxon>
        <taxon>Apocrita</taxon>
        <taxon>Aculeata</taxon>
        <taxon>Vespoidea</taxon>
        <taxon>Vespidae</taxon>
        <taxon>Vespinae</taxon>
        <taxon>Vespula</taxon>
    </lineage>
</organism>
<proteinExistence type="predicted"/>
<sequence length="113" mass="12553">MLEDIYVDTSLASTPLRNSSVTTRSFASLPLGWTMWEDGGLKRGIGKSPSSVGIVSRKEESGRREDARDKKTPADAWQCHQIARIFCALEPRGKRMEDGNGREGRGWQGRETA</sequence>
<feature type="compositionally biased region" description="Basic and acidic residues" evidence="1">
    <location>
        <begin position="93"/>
        <end position="105"/>
    </location>
</feature>
<dbReference type="AlphaFoldDB" id="A0A834NGK8"/>
<reference evidence="2" key="1">
    <citation type="journal article" date="2020" name="G3 (Bethesda)">
        <title>High-Quality Assemblies for Three Invasive Social Wasps from the &lt;i&gt;Vespula&lt;/i&gt; Genus.</title>
        <authorList>
            <person name="Harrop T.W.R."/>
            <person name="Guhlin J."/>
            <person name="McLaughlin G.M."/>
            <person name="Permina E."/>
            <person name="Stockwell P."/>
            <person name="Gilligan J."/>
            <person name="Le Lec M.F."/>
            <person name="Gruber M.A.M."/>
            <person name="Quinn O."/>
            <person name="Lovegrove M."/>
            <person name="Duncan E.J."/>
            <person name="Remnant E.J."/>
            <person name="Van Eeckhoven J."/>
            <person name="Graham B."/>
            <person name="Knapp R.A."/>
            <person name="Langford K.W."/>
            <person name="Kronenberg Z."/>
            <person name="Press M.O."/>
            <person name="Eacker S.M."/>
            <person name="Wilson-Rankin E.E."/>
            <person name="Purcell J."/>
            <person name="Lester P.J."/>
            <person name="Dearden P.K."/>
        </authorList>
    </citation>
    <scope>NUCLEOTIDE SEQUENCE</scope>
    <source>
        <strain evidence="2">Volc-1</strain>
    </source>
</reference>
<protein>
    <submittedName>
        <fullName evidence="2">Uncharacterized protein</fullName>
    </submittedName>
</protein>
<keyword evidence="3" id="KW-1185">Reference proteome</keyword>
<comment type="caution">
    <text evidence="2">The sequence shown here is derived from an EMBL/GenBank/DDBJ whole genome shotgun (WGS) entry which is preliminary data.</text>
</comment>
<accession>A0A834NGK8</accession>
<evidence type="ECO:0000313" key="2">
    <source>
        <dbReference type="EMBL" id="KAF7406683.1"/>
    </source>
</evidence>
<evidence type="ECO:0000256" key="1">
    <source>
        <dbReference type="SAM" id="MobiDB-lite"/>
    </source>
</evidence>
<name>A0A834NGK8_VESPE</name>
<evidence type="ECO:0000313" key="3">
    <source>
        <dbReference type="Proteomes" id="UP000600918"/>
    </source>
</evidence>
<feature type="region of interest" description="Disordered" evidence="1">
    <location>
        <begin position="93"/>
        <end position="113"/>
    </location>
</feature>
<dbReference type="Proteomes" id="UP000600918">
    <property type="component" value="Unassembled WGS sequence"/>
</dbReference>
<gene>
    <name evidence="2" type="ORF">H0235_014339</name>
</gene>
<dbReference type="EMBL" id="JACSDY010000015">
    <property type="protein sequence ID" value="KAF7406683.1"/>
    <property type="molecule type" value="Genomic_DNA"/>
</dbReference>
<feature type="compositionally biased region" description="Basic and acidic residues" evidence="1">
    <location>
        <begin position="56"/>
        <end position="73"/>
    </location>
</feature>
<feature type="region of interest" description="Disordered" evidence="1">
    <location>
        <begin position="44"/>
        <end position="75"/>
    </location>
</feature>